<dbReference type="PANTHER" id="PTHR47506:SF1">
    <property type="entry name" value="HTH-TYPE TRANSCRIPTIONAL REGULATOR YJDC"/>
    <property type="match status" value="1"/>
</dbReference>
<dbReference type="PRINTS" id="PR00455">
    <property type="entry name" value="HTHTETR"/>
</dbReference>
<dbReference type="Pfam" id="PF00440">
    <property type="entry name" value="TetR_N"/>
    <property type="match status" value="1"/>
</dbReference>
<dbReference type="InterPro" id="IPR001647">
    <property type="entry name" value="HTH_TetR"/>
</dbReference>
<reference evidence="6 7" key="1">
    <citation type="journal article" date="2016" name="Front. Microbiol.">
        <title>Comparative Genomic Analysis Reveals a Diverse Repertoire of Genes Involved in Prokaryote-Eukaryote Interactions within the Pseudovibrio Genus.</title>
        <authorList>
            <person name="Romano S."/>
            <person name="Fernandez-Guerra A."/>
            <person name="Reen F.J."/>
            <person name="Glockner F.O."/>
            <person name="Crowley S.P."/>
            <person name="O'Sullivan O."/>
            <person name="Cotter P.D."/>
            <person name="Adams C."/>
            <person name="Dobson A.D."/>
            <person name="O'Gara F."/>
        </authorList>
    </citation>
    <scope>NUCLEOTIDE SEQUENCE [LARGE SCALE GENOMIC DNA]</scope>
    <source>
        <strain evidence="6 7">Ad2</strain>
    </source>
</reference>
<dbReference type="GO" id="GO:0003677">
    <property type="term" value="F:DNA binding"/>
    <property type="evidence" value="ECO:0007669"/>
    <property type="project" value="UniProtKB-UniRule"/>
</dbReference>
<dbReference type="Proteomes" id="UP000076577">
    <property type="component" value="Unassembled WGS sequence"/>
</dbReference>
<gene>
    <name evidence="6" type="primary">comR_2</name>
    <name evidence="6" type="ORF">PsAD2_03510</name>
</gene>
<evidence type="ECO:0000313" key="6">
    <source>
        <dbReference type="EMBL" id="KZL15850.1"/>
    </source>
</evidence>
<comment type="caution">
    <text evidence="6">The sequence shown here is derived from an EMBL/GenBank/DDBJ whole genome shotgun (WGS) entry which is preliminary data.</text>
</comment>
<dbReference type="EMBL" id="LMCB01000058">
    <property type="protein sequence ID" value="KZL15850.1"/>
    <property type="molecule type" value="Genomic_DNA"/>
</dbReference>
<evidence type="ECO:0000256" key="2">
    <source>
        <dbReference type="ARBA" id="ARBA00023125"/>
    </source>
</evidence>
<evidence type="ECO:0000256" key="1">
    <source>
        <dbReference type="ARBA" id="ARBA00023015"/>
    </source>
</evidence>
<dbReference type="PATRIC" id="fig|989403.3.peg.3786"/>
<dbReference type="PANTHER" id="PTHR47506">
    <property type="entry name" value="TRANSCRIPTIONAL REGULATORY PROTEIN"/>
    <property type="match status" value="1"/>
</dbReference>
<dbReference type="Gene3D" id="1.10.10.60">
    <property type="entry name" value="Homeodomain-like"/>
    <property type="match status" value="1"/>
</dbReference>
<dbReference type="Gene3D" id="1.10.357.10">
    <property type="entry name" value="Tetracycline Repressor, domain 2"/>
    <property type="match status" value="1"/>
</dbReference>
<feature type="domain" description="HTH tetR-type" evidence="5">
    <location>
        <begin position="2"/>
        <end position="62"/>
    </location>
</feature>
<dbReference type="InterPro" id="IPR009057">
    <property type="entry name" value="Homeodomain-like_sf"/>
</dbReference>
<accession>A0A165W243</accession>
<dbReference type="AlphaFoldDB" id="A0A165W243"/>
<sequence length="189" mass="21077">MEFDPDEALDAAIHVFWTKGFEATSTKDLMEAMGLSKSSLYQTFGSKKELFMRSLVRYCAFAGGRERASLDGQKPGKSFIVAMLRALSNPDRFPDDPRGCLLVNSTVELGKRDEEVSAYVNNRLRLSLEMFEGAIRNAQESGEISPEKDHASLARMLVMSIHGLKAMSRLNVDQSDLRPAVEEVLKLLD</sequence>
<dbReference type="InterPro" id="IPR036271">
    <property type="entry name" value="Tet_transcr_reg_TetR-rel_C_sf"/>
</dbReference>
<evidence type="ECO:0000256" key="3">
    <source>
        <dbReference type="ARBA" id="ARBA00023163"/>
    </source>
</evidence>
<evidence type="ECO:0000256" key="4">
    <source>
        <dbReference type="PROSITE-ProRule" id="PRU00335"/>
    </source>
</evidence>
<dbReference type="SUPFAM" id="SSF48498">
    <property type="entry name" value="Tetracyclin repressor-like, C-terminal domain"/>
    <property type="match status" value="1"/>
</dbReference>
<protein>
    <submittedName>
        <fullName evidence="6">HTH-type transcriptional repressor ComR</fullName>
    </submittedName>
</protein>
<dbReference type="InterPro" id="IPR011075">
    <property type="entry name" value="TetR_C"/>
</dbReference>
<keyword evidence="7" id="KW-1185">Reference proteome</keyword>
<dbReference type="SUPFAM" id="SSF46689">
    <property type="entry name" value="Homeodomain-like"/>
    <property type="match status" value="1"/>
</dbReference>
<keyword evidence="3" id="KW-0804">Transcription</keyword>
<organism evidence="6 7">
    <name type="scientific">Pseudovibrio axinellae</name>
    <dbReference type="NCBI Taxonomy" id="989403"/>
    <lineage>
        <taxon>Bacteria</taxon>
        <taxon>Pseudomonadati</taxon>
        <taxon>Pseudomonadota</taxon>
        <taxon>Alphaproteobacteria</taxon>
        <taxon>Hyphomicrobiales</taxon>
        <taxon>Stappiaceae</taxon>
        <taxon>Pseudovibrio</taxon>
    </lineage>
</organism>
<dbReference type="PROSITE" id="PS50977">
    <property type="entry name" value="HTH_TETR_2"/>
    <property type="match status" value="1"/>
</dbReference>
<name>A0A165W243_9HYPH</name>
<dbReference type="Pfam" id="PF16925">
    <property type="entry name" value="TetR_C_13"/>
    <property type="match status" value="1"/>
</dbReference>
<evidence type="ECO:0000259" key="5">
    <source>
        <dbReference type="PROSITE" id="PS50977"/>
    </source>
</evidence>
<proteinExistence type="predicted"/>
<feature type="DNA-binding region" description="H-T-H motif" evidence="4">
    <location>
        <begin position="25"/>
        <end position="44"/>
    </location>
</feature>
<evidence type="ECO:0000313" key="7">
    <source>
        <dbReference type="Proteomes" id="UP000076577"/>
    </source>
</evidence>
<keyword evidence="2 4" id="KW-0238">DNA-binding</keyword>
<keyword evidence="1" id="KW-0805">Transcription regulation</keyword>
<dbReference type="STRING" id="989403.SAMN05421798_1438"/>